<dbReference type="Ensembl" id="ENSNMLT00000037094.1">
    <property type="protein sequence ID" value="ENSNMLP00000033304.1"/>
    <property type="gene ID" value="ENSNMLG00000020784.1"/>
</dbReference>
<keyword evidence="4" id="KW-0863">Zinc-finger</keyword>
<reference evidence="9" key="2">
    <citation type="submission" date="2025-09" db="UniProtKB">
        <authorList>
            <consortium name="Ensembl"/>
        </authorList>
    </citation>
    <scope>IDENTIFICATION</scope>
</reference>
<dbReference type="GO" id="GO:0016740">
    <property type="term" value="F:transferase activity"/>
    <property type="evidence" value="ECO:0007669"/>
    <property type="project" value="UniProtKB-KW"/>
</dbReference>
<dbReference type="Proteomes" id="UP000694523">
    <property type="component" value="Unplaced"/>
</dbReference>
<evidence type="ECO:0000313" key="10">
    <source>
        <dbReference type="Proteomes" id="UP000694523"/>
    </source>
</evidence>
<dbReference type="AlphaFoldDB" id="A0A8C6WUV5"/>
<evidence type="ECO:0000259" key="8">
    <source>
        <dbReference type="PROSITE" id="PS51873"/>
    </source>
</evidence>
<dbReference type="GO" id="GO:0008270">
    <property type="term" value="F:zinc ion binding"/>
    <property type="evidence" value="ECO:0007669"/>
    <property type="project" value="UniProtKB-KW"/>
</dbReference>
<evidence type="ECO:0000256" key="6">
    <source>
        <dbReference type="ARBA" id="ARBA00022833"/>
    </source>
</evidence>
<sequence>MFFHIVQVFTIADPKLVCDYLCGSIVFFQTIKEIPQLTVNVLRSCIVNSGVIGSPVRPDERRRASKMSDQGQEKRYDPADTTLKFVNRPDDLDPLPDDEDQGLRAEMSCGHAVTPQSLTGWCRSLVDQGQFKFKCPALKEGTTQKCNQEWPYQEVRRLAVLTAEEMEYFEENLARLAAATYFEYKTCPGCKTYVERKDLTNLNVVCLVCQAENKSCQFCWQCLKSWKGRAPRSDRCDNDGCTNIELQLLLNCKLTNLREVLGAQAVPSIRACPTCGQKVEHNKAGCKNVICPRCQKEFCFVCLKLTPVCLKSSSYYKPCSAGVAPRQTSIPVWRRA</sequence>
<keyword evidence="6" id="KW-0862">Zinc</keyword>
<keyword evidence="10" id="KW-1185">Reference proteome</keyword>
<dbReference type="CDD" id="cd20336">
    <property type="entry name" value="Rcat_RBR"/>
    <property type="match status" value="1"/>
</dbReference>
<dbReference type="PROSITE" id="PS51873">
    <property type="entry name" value="TRIAD"/>
    <property type="match status" value="1"/>
</dbReference>
<keyword evidence="3" id="KW-0677">Repeat</keyword>
<dbReference type="Pfam" id="PF22191">
    <property type="entry name" value="IBR_1"/>
    <property type="match status" value="1"/>
</dbReference>
<evidence type="ECO:0000256" key="5">
    <source>
        <dbReference type="ARBA" id="ARBA00022786"/>
    </source>
</evidence>
<feature type="domain" description="RING-type" evidence="8">
    <location>
        <begin position="84"/>
        <end position="323"/>
    </location>
</feature>
<organism evidence="9 10">
    <name type="scientific">Neogobius melanostomus</name>
    <name type="common">round goby</name>
    <dbReference type="NCBI Taxonomy" id="47308"/>
    <lineage>
        <taxon>Eukaryota</taxon>
        <taxon>Metazoa</taxon>
        <taxon>Chordata</taxon>
        <taxon>Craniata</taxon>
        <taxon>Vertebrata</taxon>
        <taxon>Euteleostomi</taxon>
        <taxon>Actinopterygii</taxon>
        <taxon>Neopterygii</taxon>
        <taxon>Teleostei</taxon>
        <taxon>Neoteleostei</taxon>
        <taxon>Acanthomorphata</taxon>
        <taxon>Gobiaria</taxon>
        <taxon>Gobiiformes</taxon>
        <taxon>Gobioidei</taxon>
        <taxon>Gobiidae</taxon>
        <taxon>Benthophilinae</taxon>
        <taxon>Neogobiini</taxon>
        <taxon>Neogobius</taxon>
    </lineage>
</organism>
<proteinExistence type="predicted"/>
<reference evidence="9" key="1">
    <citation type="submission" date="2025-08" db="UniProtKB">
        <authorList>
            <consortium name="Ensembl"/>
        </authorList>
    </citation>
    <scope>IDENTIFICATION</scope>
</reference>
<dbReference type="InterPro" id="IPR044066">
    <property type="entry name" value="TRIAD_supradom"/>
</dbReference>
<keyword evidence="1" id="KW-0808">Transferase</keyword>
<protein>
    <recommendedName>
        <fullName evidence="8">RING-type domain-containing protein</fullName>
    </recommendedName>
</protein>
<keyword evidence="2" id="KW-0479">Metal-binding</keyword>
<dbReference type="SUPFAM" id="SSF57850">
    <property type="entry name" value="RING/U-box"/>
    <property type="match status" value="2"/>
</dbReference>
<evidence type="ECO:0000313" key="9">
    <source>
        <dbReference type="Ensembl" id="ENSNMLP00000033304.1"/>
    </source>
</evidence>
<dbReference type="Gene3D" id="1.20.120.1750">
    <property type="match status" value="2"/>
</dbReference>
<dbReference type="FunFam" id="1.20.120.1750:FF:000040">
    <property type="entry name" value="RBR-type E3 ubiquitin transferase"/>
    <property type="match status" value="1"/>
</dbReference>
<evidence type="ECO:0000256" key="7">
    <source>
        <dbReference type="SAM" id="MobiDB-lite"/>
    </source>
</evidence>
<keyword evidence="5" id="KW-0833">Ubl conjugation pathway</keyword>
<evidence type="ECO:0000256" key="2">
    <source>
        <dbReference type="ARBA" id="ARBA00022723"/>
    </source>
</evidence>
<evidence type="ECO:0000256" key="3">
    <source>
        <dbReference type="ARBA" id="ARBA00022737"/>
    </source>
</evidence>
<evidence type="ECO:0000256" key="4">
    <source>
        <dbReference type="ARBA" id="ARBA00022771"/>
    </source>
</evidence>
<evidence type="ECO:0000256" key="1">
    <source>
        <dbReference type="ARBA" id="ARBA00022679"/>
    </source>
</evidence>
<accession>A0A8C6WUV5</accession>
<feature type="region of interest" description="Disordered" evidence="7">
    <location>
        <begin position="56"/>
        <end position="78"/>
    </location>
</feature>
<name>A0A8C6WUV5_9GOBI</name>